<dbReference type="SUPFAM" id="SSF53383">
    <property type="entry name" value="PLP-dependent transferases"/>
    <property type="match status" value="1"/>
</dbReference>
<keyword evidence="3 8" id="KW-0808">Transferase</keyword>
<dbReference type="PANTHER" id="PTHR32328:SF0">
    <property type="entry name" value="L-SERYL-TRNA(SEC) SELENIUM TRANSFERASE"/>
    <property type="match status" value="1"/>
</dbReference>
<reference evidence="11" key="1">
    <citation type="submission" date="2020-11" db="EMBL/GenBank/DDBJ databases">
        <title>Halonatronomonas betainensis gen. nov., sp. nov. a novel haloalkaliphilic representative of the family Halanaerobiacae capable of betaine degradation.</title>
        <authorList>
            <person name="Boltyanskaya Y."/>
            <person name="Kevbrin V."/>
            <person name="Detkova E."/>
            <person name="Grouzdev D.S."/>
            <person name="Koziaeva V."/>
            <person name="Zhilina T."/>
        </authorList>
    </citation>
    <scope>NUCLEOTIDE SEQUENCE</scope>
    <source>
        <strain evidence="11">Z-7014</strain>
    </source>
</reference>
<comment type="similarity">
    <text evidence="7 8">Belongs to the SelA family.</text>
</comment>
<dbReference type="PANTHER" id="PTHR32328">
    <property type="entry name" value="L-SERYL-TRNA(SEC) SELENIUM TRANSFERASE"/>
    <property type="match status" value="1"/>
</dbReference>
<dbReference type="HAMAP" id="MF_00423">
    <property type="entry name" value="SelA"/>
    <property type="match status" value="1"/>
</dbReference>
<proteinExistence type="inferred from homology"/>
<name>A0A931FBF5_9FIRM</name>
<dbReference type="RefSeq" id="WP_270454982.1">
    <property type="nucleotide sequence ID" value="NZ_JADPIE010000008.1"/>
</dbReference>
<dbReference type="Proteomes" id="UP000621436">
    <property type="component" value="Unassembled WGS sequence"/>
</dbReference>
<accession>A0A931FBF5</accession>
<dbReference type="Gene3D" id="3.40.640.10">
    <property type="entry name" value="Type I PLP-dependent aspartate aminotransferase-like (Major domain)"/>
    <property type="match status" value="1"/>
</dbReference>
<dbReference type="InterPro" id="IPR004534">
    <property type="entry name" value="SelA_trans"/>
</dbReference>
<sequence length="475" mass="52843">MNKNQLLRQLPSVNDIIKHEKADQLTEEYNRDLLIQGIRDELEYQRRKILKLLDKERFEEAEAIVDSLTLEKILDNIASNLEKEFRPQLAPVVNGTGVIVHTNLGRSLLSKEAKEMVEMVASHYNTLEIDRNTGERGSRYDNVEELICRLTGAEAAFVVNNNAAAVLLAISTFASGKEIIISRGELIEIGGSFRIPAVMEQGGADLVEVGTTNKVYIEDYAREINENTGMLLKVHTSNYKVVGFTEEVGLDQLVQLGHKYDIPVLDDLGSGVFLDMTEFGLEREPTVAERVEAGGDIVTFSGDKILGGPQAGIIVGRKDLIEKMKKHPLTRAVRVDKYTLAALEGTLKAYLRPETVIDKIPTLNMLSLDRDDLREPAKELQASLKDVLPDNIKCQIEEDISRVGGGAYPLSELPTLTVTIDWPGVGASKIASALRSHYPPIFTRIKDEKLVIDLRTLQEGDQEIIIDAFKELEVE</sequence>
<dbReference type="InterPro" id="IPR025862">
    <property type="entry name" value="SelA_trans_N_dom"/>
</dbReference>
<dbReference type="GO" id="GO:0001717">
    <property type="term" value="P:conversion of seryl-tRNAsec to selenocys-tRNAsec"/>
    <property type="evidence" value="ECO:0007669"/>
    <property type="project" value="UniProtKB-UniRule"/>
</dbReference>
<comment type="caution">
    <text evidence="11">The sequence shown here is derived from an EMBL/GenBank/DDBJ whole genome shotgun (WGS) entry which is preliminary data.</text>
</comment>
<dbReference type="Gene3D" id="3.90.1150.180">
    <property type="match status" value="1"/>
</dbReference>
<keyword evidence="12" id="KW-1185">Reference proteome</keyword>
<evidence type="ECO:0000256" key="3">
    <source>
        <dbReference type="ARBA" id="ARBA00022679"/>
    </source>
</evidence>
<feature type="modified residue" description="N6-(pyridoxal phosphate)lysine" evidence="8 9">
    <location>
        <position position="304"/>
    </location>
</feature>
<comment type="catalytic activity">
    <reaction evidence="8">
        <text>L-seryl-tRNA(Sec) + selenophosphate + H(+) = L-selenocysteinyl-tRNA(Sec) + phosphate</text>
        <dbReference type="Rhea" id="RHEA:22728"/>
        <dbReference type="Rhea" id="RHEA-COMP:9742"/>
        <dbReference type="Rhea" id="RHEA-COMP:9743"/>
        <dbReference type="ChEBI" id="CHEBI:15378"/>
        <dbReference type="ChEBI" id="CHEBI:16144"/>
        <dbReference type="ChEBI" id="CHEBI:43474"/>
        <dbReference type="ChEBI" id="CHEBI:78533"/>
        <dbReference type="ChEBI" id="CHEBI:78573"/>
        <dbReference type="EC" id="2.9.1.1"/>
    </reaction>
</comment>
<keyword evidence="4 8" id="KW-0663">Pyridoxal phosphate</keyword>
<gene>
    <name evidence="8" type="primary">selA</name>
    <name evidence="11" type="ORF">I0Q91_12575</name>
</gene>
<evidence type="ECO:0000256" key="5">
    <source>
        <dbReference type="ARBA" id="ARBA00022917"/>
    </source>
</evidence>
<comment type="pathway">
    <text evidence="8">Aminoacyl-tRNA biosynthesis; selenocysteinyl-tRNA(Sec) biosynthesis; selenocysteinyl-tRNA(Sec) from L-seryl-tRNA(Sec) (bacterial route): step 1/1.</text>
</comment>
<evidence type="ECO:0000313" key="11">
    <source>
        <dbReference type="EMBL" id="MBF8437922.1"/>
    </source>
</evidence>
<dbReference type="EC" id="2.9.1.1" evidence="8"/>
<protein>
    <recommendedName>
        <fullName evidence="8">L-seryl-tRNA(Sec) selenium transferase</fullName>
        <ecNumber evidence="8">2.9.1.1</ecNumber>
    </recommendedName>
    <alternativeName>
        <fullName evidence="8">Selenocysteine synthase</fullName>
        <shortName evidence="8">Sec synthase</shortName>
    </alternativeName>
    <alternativeName>
        <fullName evidence="8">Selenocysteinyl-tRNA(Sec) synthase</fullName>
    </alternativeName>
</protein>
<dbReference type="InterPro" id="IPR015424">
    <property type="entry name" value="PyrdxlP-dep_Trfase"/>
</dbReference>
<dbReference type="GO" id="GO:0004125">
    <property type="term" value="F:L-seryl-tRNA(Sec) selenium transferase activity"/>
    <property type="evidence" value="ECO:0007669"/>
    <property type="project" value="UniProtKB-UniRule"/>
</dbReference>
<dbReference type="GO" id="GO:0005737">
    <property type="term" value="C:cytoplasm"/>
    <property type="evidence" value="ECO:0007669"/>
    <property type="project" value="UniProtKB-SubCell"/>
</dbReference>
<comment type="subcellular location">
    <subcellularLocation>
        <location evidence="8">Cytoplasm</location>
    </subcellularLocation>
</comment>
<comment type="cofactor">
    <cofactor evidence="1 8 9">
        <name>pyridoxal 5'-phosphate</name>
        <dbReference type="ChEBI" id="CHEBI:597326"/>
    </cofactor>
</comment>
<dbReference type="EMBL" id="JADPIE010000008">
    <property type="protein sequence ID" value="MBF8437922.1"/>
    <property type="molecule type" value="Genomic_DNA"/>
</dbReference>
<dbReference type="AlphaFoldDB" id="A0A931FBF5"/>
<dbReference type="GO" id="GO:0001514">
    <property type="term" value="P:selenocysteine incorporation"/>
    <property type="evidence" value="ECO:0007669"/>
    <property type="project" value="UniProtKB-UniRule"/>
</dbReference>
<evidence type="ECO:0000256" key="7">
    <source>
        <dbReference type="ARBA" id="ARBA00044507"/>
    </source>
</evidence>
<evidence type="ECO:0000256" key="8">
    <source>
        <dbReference type="HAMAP-Rule" id="MF_00423"/>
    </source>
</evidence>
<feature type="domain" description="L-seryl-tRNA selenium transferase N-terminal" evidence="10">
    <location>
        <begin position="7"/>
        <end position="43"/>
    </location>
</feature>
<evidence type="ECO:0000313" key="12">
    <source>
        <dbReference type="Proteomes" id="UP000621436"/>
    </source>
</evidence>
<evidence type="ECO:0000256" key="1">
    <source>
        <dbReference type="ARBA" id="ARBA00001933"/>
    </source>
</evidence>
<organism evidence="11 12">
    <name type="scientific">Halonatronomonas betaini</name>
    <dbReference type="NCBI Taxonomy" id="2778430"/>
    <lineage>
        <taxon>Bacteria</taxon>
        <taxon>Bacillati</taxon>
        <taxon>Bacillota</taxon>
        <taxon>Clostridia</taxon>
        <taxon>Halanaerobiales</taxon>
        <taxon>Halarsenatibacteraceae</taxon>
        <taxon>Halonatronomonas</taxon>
    </lineage>
</organism>
<evidence type="ECO:0000256" key="9">
    <source>
        <dbReference type="PIRSR" id="PIRSR618319-50"/>
    </source>
</evidence>
<evidence type="ECO:0000259" key="10">
    <source>
        <dbReference type="Pfam" id="PF12390"/>
    </source>
</evidence>
<keyword evidence="2 8" id="KW-0963">Cytoplasm</keyword>
<evidence type="ECO:0000256" key="4">
    <source>
        <dbReference type="ARBA" id="ARBA00022898"/>
    </source>
</evidence>
<evidence type="ECO:0000256" key="2">
    <source>
        <dbReference type="ARBA" id="ARBA00022490"/>
    </source>
</evidence>
<dbReference type="InterPro" id="IPR015421">
    <property type="entry name" value="PyrdxlP-dep_Trfase_major"/>
</dbReference>
<keyword evidence="6 8" id="KW-0711">Selenium</keyword>
<comment type="function">
    <text evidence="8">Converts seryl-tRNA(Sec) to selenocysteinyl-tRNA(Sec) required for selenoprotein biosynthesis.</text>
</comment>
<keyword evidence="5 8" id="KW-0648">Protein biosynthesis</keyword>
<dbReference type="Pfam" id="PF03841">
    <property type="entry name" value="SelA"/>
    <property type="match status" value="1"/>
</dbReference>
<dbReference type="NCBIfam" id="TIGR00474">
    <property type="entry name" value="selA"/>
    <property type="match status" value="1"/>
</dbReference>
<dbReference type="InterPro" id="IPR018319">
    <property type="entry name" value="SelA-like"/>
</dbReference>
<dbReference type="Pfam" id="PF12390">
    <property type="entry name" value="Se-cys_synth_N"/>
    <property type="match status" value="1"/>
</dbReference>
<evidence type="ECO:0000256" key="6">
    <source>
        <dbReference type="ARBA" id="ARBA00023266"/>
    </source>
</evidence>